<keyword evidence="2" id="KW-1185">Reference proteome</keyword>
<proteinExistence type="predicted"/>
<sequence>MERTGTVPSRAGPYFLEEIGERTLGALPRDPAGEKSFFSPNPFSLDCCRSSVGFLLAYLACGL</sequence>
<evidence type="ECO:0000313" key="2">
    <source>
        <dbReference type="Proteomes" id="UP000260649"/>
    </source>
</evidence>
<evidence type="ECO:0000313" key="1">
    <source>
        <dbReference type="EMBL" id="RFT06919.1"/>
    </source>
</evidence>
<accession>A0A3E2B4I5</accession>
<protein>
    <submittedName>
        <fullName evidence="1">Uncharacterized protein</fullName>
    </submittedName>
</protein>
<dbReference type="EMBL" id="QQRQ01000006">
    <property type="protein sequence ID" value="RFT06919.1"/>
    <property type="molecule type" value="Genomic_DNA"/>
</dbReference>
<name>A0A3E2B4I5_9FIRM</name>
<dbReference type="Proteomes" id="UP000260649">
    <property type="component" value="Unassembled WGS sequence"/>
</dbReference>
<gene>
    <name evidence="1" type="ORF">DV520_05575</name>
</gene>
<comment type="caution">
    <text evidence="1">The sequence shown here is derived from an EMBL/GenBank/DDBJ whole genome shotgun (WGS) entry which is preliminary data.</text>
</comment>
<reference evidence="1 2" key="1">
    <citation type="submission" date="2018-07" db="EMBL/GenBank/DDBJ databases">
        <title>GABA Modulating Bacteria of the Human Gut Microbiota.</title>
        <authorList>
            <person name="Strandwitz P."/>
            <person name="Kim K.H."/>
            <person name="Terekhova D."/>
            <person name="Liu J.K."/>
            <person name="Sharma A."/>
            <person name="Levering J."/>
            <person name="Mcdonald D."/>
            <person name="Dietrich D."/>
            <person name="Ramadhar T.R."/>
            <person name="Lekbua A."/>
            <person name="Mroue N."/>
            <person name="Liston C."/>
            <person name="Stewart E.J."/>
            <person name="Dubin M.J."/>
            <person name="Zengler K."/>
            <person name="Knight R."/>
            <person name="Gilbert J.A."/>
            <person name="Clardy J."/>
            <person name="Lewis K."/>
        </authorList>
    </citation>
    <scope>NUCLEOTIDE SEQUENCE [LARGE SCALE GENOMIC DNA]</scope>
    <source>
        <strain evidence="1 2">KLE1738</strain>
    </source>
</reference>
<dbReference type="AlphaFoldDB" id="A0A3E2B4I5"/>
<organism evidence="1 2">
    <name type="scientific">Evtepia gabavorous</name>
    <dbReference type="NCBI Taxonomy" id="2211183"/>
    <lineage>
        <taxon>Bacteria</taxon>
        <taxon>Bacillati</taxon>
        <taxon>Bacillota</taxon>
        <taxon>Clostridia</taxon>
        <taxon>Eubacteriales</taxon>
        <taxon>Evtepia</taxon>
    </lineage>
</organism>